<gene>
    <name evidence="1" type="primary">NDAI0G01000</name>
    <name evidence="1" type="ordered locus">NDAI_0G01000</name>
</gene>
<dbReference type="OMA" id="NDECGIA"/>
<name>G0WDL5_NAUDC</name>
<keyword evidence="2" id="KW-1185">Reference proteome</keyword>
<accession>G0WDL5</accession>
<evidence type="ECO:0000313" key="1">
    <source>
        <dbReference type="EMBL" id="CCD25876.2"/>
    </source>
</evidence>
<dbReference type="EMBL" id="HE580273">
    <property type="protein sequence ID" value="CCD25876.2"/>
    <property type="molecule type" value="Genomic_DNA"/>
</dbReference>
<dbReference type="KEGG" id="ndi:NDAI_0G01000"/>
<dbReference type="RefSeq" id="XP_003671119.2">
    <property type="nucleotide sequence ID" value="XM_003671071.2"/>
</dbReference>
<dbReference type="GO" id="GO:0070481">
    <property type="term" value="P:nuclear-transcribed mRNA catabolic process, non-stop decay"/>
    <property type="evidence" value="ECO:0007669"/>
    <property type="project" value="EnsemblFungi"/>
</dbReference>
<dbReference type="InterPro" id="IPR035278">
    <property type="entry name" value="DUF5355"/>
</dbReference>
<dbReference type="Proteomes" id="UP000000689">
    <property type="component" value="Chromosome 7"/>
</dbReference>
<sequence>MELPLQLTKKSALQKCLTSDGILLRERCIKLLDAHSAKKIDALLAIDTFFEYGNILLTYIHADEIPQELSVNTLLDETIEILIDIAFYHENIILNLLQRAYDTPDLSSTLWSKSGCYLKNGLGILDYLSSLINKFQYHSKYYELMNQLSLEFKLLQQLSIIVLSLSKLRSKIYNEKNDAILDFQEEDLRELASNSSFYAKICIGCRELLFQHNKKEFKSLLLTTALGYYLDSLTFLLLSMDQYNNDECGIAIGMLEQSIKSLSGIIPLSELNTTILNEKTIKKKDIFKLKIQSKKNPLRMDSKITNYGTKTGKNNNNNTLIPVLQDSLDDFVIPLITLLRYRYNITNEKLSFKPVENDRTKLERFFPRGKIPDLNGTKWVFHNNKLVQEGNIVIKHGQQTNYF</sequence>
<dbReference type="Pfam" id="PF17306">
    <property type="entry name" value="DUF5355"/>
    <property type="match status" value="1"/>
</dbReference>
<protein>
    <submittedName>
        <fullName evidence="1">Uncharacterized protein</fullName>
    </submittedName>
</protein>
<dbReference type="STRING" id="1071378.G0WDL5"/>
<organism evidence="1 2">
    <name type="scientific">Naumovozyma dairenensis (strain ATCC 10597 / BCRC 20456 / CBS 421 / NBRC 0211 / NRRL Y-12639)</name>
    <name type="common">Saccharomyces dairenensis</name>
    <dbReference type="NCBI Taxonomy" id="1071378"/>
    <lineage>
        <taxon>Eukaryota</taxon>
        <taxon>Fungi</taxon>
        <taxon>Dikarya</taxon>
        <taxon>Ascomycota</taxon>
        <taxon>Saccharomycotina</taxon>
        <taxon>Saccharomycetes</taxon>
        <taxon>Saccharomycetales</taxon>
        <taxon>Saccharomycetaceae</taxon>
        <taxon>Naumovozyma</taxon>
    </lineage>
</organism>
<dbReference type="GO" id="GO:0000122">
    <property type="term" value="P:negative regulation of transcription by RNA polymerase II"/>
    <property type="evidence" value="ECO:0007669"/>
    <property type="project" value="EnsemblFungi"/>
</dbReference>
<dbReference type="GeneID" id="11497272"/>
<proteinExistence type="predicted"/>
<dbReference type="OrthoDB" id="4031940at2759"/>
<dbReference type="HOGENOM" id="CLU_054583_0_0_1"/>
<evidence type="ECO:0000313" key="2">
    <source>
        <dbReference type="Proteomes" id="UP000000689"/>
    </source>
</evidence>
<dbReference type="AlphaFoldDB" id="G0WDL5"/>
<dbReference type="eggNOG" id="ENOG502RY3I">
    <property type="taxonomic scope" value="Eukaryota"/>
</dbReference>
<reference evidence="1 2" key="1">
    <citation type="journal article" date="2011" name="Proc. Natl. Acad. Sci. U.S.A.">
        <title>Evolutionary erosion of yeast sex chromosomes by mating-type switching accidents.</title>
        <authorList>
            <person name="Gordon J.L."/>
            <person name="Armisen D."/>
            <person name="Proux-Wera E."/>
            <person name="Oheigeartaigh S.S."/>
            <person name="Byrne K.P."/>
            <person name="Wolfe K.H."/>
        </authorList>
    </citation>
    <scope>NUCLEOTIDE SEQUENCE [LARGE SCALE GENOMIC DNA]</scope>
    <source>
        <strain evidence="2">ATCC 10597 / BCRC 20456 / CBS 421 / NBRC 0211 / NRRL Y-12639</strain>
    </source>
</reference>